<feature type="chain" id="PRO_5039723568" description="DUF732 domain-containing protein" evidence="2">
    <location>
        <begin position="18"/>
        <end position="116"/>
    </location>
</feature>
<evidence type="ECO:0008006" key="5">
    <source>
        <dbReference type="Google" id="ProtNLM"/>
    </source>
</evidence>
<dbReference type="Proteomes" id="UP000431401">
    <property type="component" value="Unassembled WGS sequence"/>
</dbReference>
<comment type="caution">
    <text evidence="3">The sequence shown here is derived from an EMBL/GenBank/DDBJ whole genome shotgun (WGS) entry which is preliminary data.</text>
</comment>
<evidence type="ECO:0000313" key="3">
    <source>
        <dbReference type="EMBL" id="MQY30976.1"/>
    </source>
</evidence>
<dbReference type="AlphaFoldDB" id="A0A7K0DYU0"/>
<gene>
    <name evidence="3" type="ORF">NRB56_65810</name>
</gene>
<dbReference type="RefSeq" id="WP_153348257.1">
    <property type="nucleotide sequence ID" value="NZ_WEGI01000016.1"/>
</dbReference>
<proteinExistence type="predicted"/>
<name>A0A7K0DYU0_9NOCA</name>
<feature type="signal peptide" evidence="2">
    <location>
        <begin position="1"/>
        <end position="17"/>
    </location>
</feature>
<keyword evidence="2" id="KW-0732">Signal</keyword>
<organism evidence="3 4">
    <name type="scientific">Nocardia aurantia</name>
    <dbReference type="NCBI Taxonomy" id="2585199"/>
    <lineage>
        <taxon>Bacteria</taxon>
        <taxon>Bacillati</taxon>
        <taxon>Actinomycetota</taxon>
        <taxon>Actinomycetes</taxon>
        <taxon>Mycobacteriales</taxon>
        <taxon>Nocardiaceae</taxon>
        <taxon>Nocardia</taxon>
    </lineage>
</organism>
<evidence type="ECO:0000313" key="4">
    <source>
        <dbReference type="Proteomes" id="UP000431401"/>
    </source>
</evidence>
<reference evidence="3 4" key="1">
    <citation type="submission" date="2019-10" db="EMBL/GenBank/DDBJ databases">
        <title>Nocardia macrotermitis sp. nov. and Nocardia aurantia sp. nov., isolated from the gut of fungus growing-termite Macrotermes natalensis.</title>
        <authorList>
            <person name="Benndorf R."/>
            <person name="Schwitalla J."/>
            <person name="Martin K."/>
            <person name="De Beer W."/>
            <person name="Kaster A.-K."/>
            <person name="Vollmers J."/>
            <person name="Poulsen M."/>
            <person name="Beemelmanns C."/>
        </authorList>
    </citation>
    <scope>NUCLEOTIDE SEQUENCE [LARGE SCALE GENOMIC DNA]</scope>
    <source>
        <strain evidence="3 4">RB56</strain>
    </source>
</reference>
<sequence>MRISLIAATFVALPLLAACGGGNSGSSDQKAAAQPTITQADLSKALVDSGLKDQKLADCAAKAYVDQGISQDGLRAMTKPGTNAQASDPDSMGLSKDDADKARAATQKIVTDCISK</sequence>
<protein>
    <recommendedName>
        <fullName evidence="5">DUF732 domain-containing protein</fullName>
    </recommendedName>
</protein>
<dbReference type="PROSITE" id="PS51257">
    <property type="entry name" value="PROKAR_LIPOPROTEIN"/>
    <property type="match status" value="1"/>
</dbReference>
<feature type="region of interest" description="Disordered" evidence="1">
    <location>
        <begin position="72"/>
        <end position="101"/>
    </location>
</feature>
<dbReference type="EMBL" id="WEGI01000016">
    <property type="protein sequence ID" value="MQY30976.1"/>
    <property type="molecule type" value="Genomic_DNA"/>
</dbReference>
<evidence type="ECO:0000256" key="2">
    <source>
        <dbReference type="SAM" id="SignalP"/>
    </source>
</evidence>
<evidence type="ECO:0000256" key="1">
    <source>
        <dbReference type="SAM" id="MobiDB-lite"/>
    </source>
</evidence>
<accession>A0A7K0DYU0</accession>
<keyword evidence="4" id="KW-1185">Reference proteome</keyword>
<dbReference type="OrthoDB" id="4565427at2"/>